<dbReference type="Pfam" id="PF13411">
    <property type="entry name" value="MerR_1"/>
    <property type="match status" value="1"/>
</dbReference>
<dbReference type="InterPro" id="IPR000551">
    <property type="entry name" value="MerR-type_HTH_dom"/>
</dbReference>
<organism evidence="4 5">
    <name type="scientific">Ectobacillus funiculus</name>
    <dbReference type="NCBI Taxonomy" id="137993"/>
    <lineage>
        <taxon>Bacteria</taxon>
        <taxon>Bacillati</taxon>
        <taxon>Bacillota</taxon>
        <taxon>Bacilli</taxon>
        <taxon>Bacillales</taxon>
        <taxon>Bacillaceae</taxon>
        <taxon>Ectobacillus</taxon>
    </lineage>
</organism>
<dbReference type="SUPFAM" id="SSF46955">
    <property type="entry name" value="Putative DNA-binding domain"/>
    <property type="match status" value="1"/>
</dbReference>
<dbReference type="Proteomes" id="UP001589609">
    <property type="component" value="Unassembled WGS sequence"/>
</dbReference>
<accession>A0ABV5WCJ7</accession>
<reference evidence="4 5" key="1">
    <citation type="submission" date="2024-09" db="EMBL/GenBank/DDBJ databases">
        <authorList>
            <person name="Sun Q."/>
            <person name="Mori K."/>
        </authorList>
    </citation>
    <scope>NUCLEOTIDE SEQUENCE [LARGE SCALE GENOMIC DNA]</scope>
    <source>
        <strain evidence="4 5">JCM 11201</strain>
    </source>
</reference>
<dbReference type="EMBL" id="JBHMAF010000026">
    <property type="protein sequence ID" value="MFB9758326.1"/>
    <property type="molecule type" value="Genomic_DNA"/>
</dbReference>
<feature type="domain" description="DUF3967" evidence="2">
    <location>
        <begin position="147"/>
        <end position="177"/>
    </location>
</feature>
<dbReference type="Gene3D" id="1.10.1660.10">
    <property type="match status" value="1"/>
</dbReference>
<sequence length="179" mass="21100">MLKVIDNTLLDSREVAGKLGISYDTLRKYNTVFYEVGHTFQKVKNKVMYSHSDIEILQQFLSLHKETDYSLRECASFVVTGEISQLGAQSLKTLTKQFEQTKQEQHQLNQALLEQINHHTDQLKGAENVLQQQSQQLEALQKYIDTKLEERDRKLMEVVRDLQEVKAAQQKKWWQFWKK</sequence>
<dbReference type="InterPro" id="IPR009061">
    <property type="entry name" value="DNA-bd_dom_put_sf"/>
</dbReference>
<evidence type="ECO:0000259" key="3">
    <source>
        <dbReference type="Pfam" id="PF13411"/>
    </source>
</evidence>
<proteinExistence type="predicted"/>
<dbReference type="Pfam" id="PF13152">
    <property type="entry name" value="DUF3967"/>
    <property type="match status" value="1"/>
</dbReference>
<keyword evidence="5" id="KW-1185">Reference proteome</keyword>
<dbReference type="RefSeq" id="WP_379948602.1">
    <property type="nucleotide sequence ID" value="NZ_JBHMAF010000026.1"/>
</dbReference>
<evidence type="ECO:0000313" key="5">
    <source>
        <dbReference type="Proteomes" id="UP001589609"/>
    </source>
</evidence>
<evidence type="ECO:0000313" key="4">
    <source>
        <dbReference type="EMBL" id="MFB9758326.1"/>
    </source>
</evidence>
<evidence type="ECO:0000256" key="1">
    <source>
        <dbReference type="SAM" id="Coils"/>
    </source>
</evidence>
<keyword evidence="1" id="KW-0175">Coiled coil</keyword>
<feature type="coiled-coil region" evidence="1">
    <location>
        <begin position="91"/>
        <end position="150"/>
    </location>
</feature>
<dbReference type="InterPro" id="IPR025052">
    <property type="entry name" value="DUF3967"/>
</dbReference>
<name>A0ABV5WCJ7_9BACI</name>
<evidence type="ECO:0000259" key="2">
    <source>
        <dbReference type="Pfam" id="PF13152"/>
    </source>
</evidence>
<feature type="domain" description="HTH merR-type" evidence="3">
    <location>
        <begin position="13"/>
        <end position="75"/>
    </location>
</feature>
<gene>
    <name evidence="4" type="ORF">ACFFMS_07300</name>
</gene>
<comment type="caution">
    <text evidence="4">The sequence shown here is derived from an EMBL/GenBank/DDBJ whole genome shotgun (WGS) entry which is preliminary data.</text>
</comment>
<protein>
    <submittedName>
        <fullName evidence="4">DUF3967 domain-containing protein</fullName>
    </submittedName>
</protein>